<dbReference type="Pfam" id="PF00612">
    <property type="entry name" value="IQ"/>
    <property type="match status" value="7"/>
</dbReference>
<feature type="region of interest" description="Actin-binding" evidence="3">
    <location>
        <begin position="685"/>
        <end position="707"/>
    </location>
</feature>
<proteinExistence type="inferred from homology"/>
<dbReference type="OrthoDB" id="6108017at2759"/>
<dbReference type="GO" id="GO:0016020">
    <property type="term" value="C:membrane"/>
    <property type="evidence" value="ECO:0007669"/>
    <property type="project" value="TreeGrafter"/>
</dbReference>
<sequence length="1421" mass="162389">MQKDVTPSVAVGARCYIPDEDAAWLPVYVEEVNEAKGLVTVRVQRPRKDQQNEDSADHDDADRTGESRVVAMDVGFPLQNAQLSRYDQGLDNMIDLNHLHEAAILRNLKKRFRVRMPYTYTGDICLAVNPYQWLDELYTPGLHKKYQQARKRQDLPPHVYAVSVAAFRHMCDNGSNQSILVSGESGAGKTETTKILMDNLATIAPAPTAAASEQDDSITTRIIDVNPLLESFGNAKTTRNDNSSRFGKFTQLQFDKSHALCGAQCETYLLEKTRVISHERGERNYHIFYQLLHGTTEEERDALGLGDEAPKFAYLEEKEPQQENRPGRKPKLSQPPPPKPVSLIEAENAKDRALFAKTRQALSLLGLGPEQQNDLFQVLSGILHLGEAQFTVNPDNDEACDLEKDSVIYSSSLLGLDPETMAKALTHRTMKTVGEVFLVPLTVEQAQSGRDALAKAIYASIFDWLVAGINASLGAAARRTANTIGVLDIFGFESFEHNSFEQLCINYANEKLQQKFTQDVFKAVQEEYEREQITWAHIAYADNSETLALIEGRMGVLALLNEEIVRPRGNEEGFVSKLSGAYLKQKKLIEFPRISKTQFAIHHYAGTVKYEATGFLEKHKDALLSDLSELMCGSHEPFPLMLFKVKAEMEAAAAATLKRSSSSGRKLGGGAGADKTVGMQFKQSLNSLMTNINETNVNYVRCIKPNSVKSCTVLEDKMVANQLRCAGVIEAICIARAGYPNRLLHAEFAEQFDIFLNEREQKQLQEDSEKYGAPHCRVLVKQFKLEMPEEFQMGVTKIYLQKGVLEKLEHAKAQKLFAYVALIQAQWRGMRARCQYYEIRDALIEIQRRTKVFVARCRFLRARSAVATMQRVWRGYVGRCEFHAVLCEHCALQIQRVWRGHQGRQIHFAALCEVRATQIQRTWRGHKGRAIFFAVLCQTRAVRLQCFVRQYLARQELGRRRTAYIAKLEKEERERVERELEAARQRKLEQERERQRKLQEELARLEEERRMEEERRLQLLREASALVIQRHVRGYFGRCVFAEMVQEAEEEERRRREVEEERERIRLQLEHDEREAQRRAAEEAAREKKRLAEERKRKAIAMRQRRERAATAIQCAVRGHLARKQVAEMKEELRRREEAARREEEAAATRLQSIQRGRLARQQFSTFKLEKAEHAEEVARARKDQDEEVARVREENVRLKKQLAELQKTNKELEAVVAEYRCDRDVVKASNNLKGVELTQKLNAQRKELETARGEYLTLCDYLEKSGSSRRSTEPEELNSSDNSSDSSSNFGEEEAEHWKEDRPTIDSTATTYFDGDRPSTDIAKLLGSSQSRASRMASAVQQRRQKANQVVQQRKQQATAVMHHRKELAAQRKEQKEQAAHSVQASATTVTKAKKWAAFSRIKTAKKDKTQSTTPIDLIE</sequence>
<name>A0A8T1W7I3_9STRA</name>
<comment type="similarity">
    <text evidence="3">Belongs to the TRAFAC class myosin-kinesin ATPase superfamily. Myosin family.</text>
</comment>
<dbReference type="EMBL" id="JAGDFM010000066">
    <property type="protein sequence ID" value="KAG7388113.1"/>
    <property type="molecule type" value="Genomic_DNA"/>
</dbReference>
<dbReference type="CDD" id="cd14903">
    <property type="entry name" value="MYSc_Myo42"/>
    <property type="match status" value="1"/>
</dbReference>
<dbReference type="Proteomes" id="UP000694044">
    <property type="component" value="Unassembled WGS sequence"/>
</dbReference>
<dbReference type="PROSITE" id="PS51456">
    <property type="entry name" value="MYOSIN_MOTOR"/>
    <property type="match status" value="1"/>
</dbReference>
<dbReference type="PROSITE" id="PS50096">
    <property type="entry name" value="IQ"/>
    <property type="match status" value="8"/>
</dbReference>
<dbReference type="GO" id="GO:0007015">
    <property type="term" value="P:actin filament organization"/>
    <property type="evidence" value="ECO:0007669"/>
    <property type="project" value="TreeGrafter"/>
</dbReference>
<feature type="region of interest" description="Disordered" evidence="5">
    <location>
        <begin position="1073"/>
        <end position="1096"/>
    </location>
</feature>
<reference evidence="7" key="1">
    <citation type="submission" date="2021-02" db="EMBL/GenBank/DDBJ databases">
        <authorList>
            <person name="Palmer J.M."/>
        </authorList>
    </citation>
    <scope>NUCLEOTIDE SEQUENCE</scope>
    <source>
        <strain evidence="7">SCRP734</strain>
    </source>
</reference>
<feature type="compositionally biased region" description="Low complexity" evidence="5">
    <location>
        <begin position="1280"/>
        <end position="1290"/>
    </location>
</feature>
<dbReference type="InterPro" id="IPR000048">
    <property type="entry name" value="IQ_motif_EF-hand-BS"/>
</dbReference>
<keyword evidence="3" id="KW-0505">Motor protein</keyword>
<dbReference type="GO" id="GO:0005737">
    <property type="term" value="C:cytoplasm"/>
    <property type="evidence" value="ECO:0007669"/>
    <property type="project" value="TreeGrafter"/>
</dbReference>
<feature type="coiled-coil region" evidence="4">
    <location>
        <begin position="1175"/>
        <end position="1255"/>
    </location>
</feature>
<feature type="region of interest" description="Disordered" evidence="5">
    <location>
        <begin position="43"/>
        <end position="64"/>
    </location>
</feature>
<evidence type="ECO:0000256" key="1">
    <source>
        <dbReference type="ARBA" id="ARBA00022741"/>
    </source>
</evidence>
<keyword evidence="3" id="KW-0009">Actin-binding</keyword>
<evidence type="ECO:0000256" key="2">
    <source>
        <dbReference type="ARBA" id="ARBA00022840"/>
    </source>
</evidence>
<feature type="binding site" evidence="3">
    <location>
        <begin position="183"/>
        <end position="190"/>
    </location>
    <ligand>
        <name>ATP</name>
        <dbReference type="ChEBI" id="CHEBI:30616"/>
    </ligand>
</feature>
<dbReference type="GO" id="GO:0005524">
    <property type="term" value="F:ATP binding"/>
    <property type="evidence" value="ECO:0007669"/>
    <property type="project" value="UniProtKB-UniRule"/>
</dbReference>
<keyword evidence="1 3" id="KW-0547">Nucleotide-binding</keyword>
<accession>A0A8T1W7I3</accession>
<comment type="caution">
    <text evidence="7">The sequence shown here is derived from an EMBL/GenBank/DDBJ whole genome shotgun (WGS) entry which is preliminary data.</text>
</comment>
<gene>
    <name evidence="7" type="ORF">PHYPSEUDO_013073</name>
</gene>
<protein>
    <recommendedName>
        <fullName evidence="6">Myosin motor domain-containing protein</fullName>
    </recommendedName>
</protein>
<dbReference type="SMART" id="SM00242">
    <property type="entry name" value="MYSc"/>
    <property type="match status" value="1"/>
</dbReference>
<dbReference type="InterPro" id="IPR001609">
    <property type="entry name" value="Myosin_head_motor_dom-like"/>
</dbReference>
<feature type="domain" description="Myosin motor" evidence="6">
    <location>
        <begin position="88"/>
        <end position="813"/>
    </location>
</feature>
<organism evidence="7 8">
    <name type="scientific">Phytophthora pseudosyringae</name>
    <dbReference type="NCBI Taxonomy" id="221518"/>
    <lineage>
        <taxon>Eukaryota</taxon>
        <taxon>Sar</taxon>
        <taxon>Stramenopiles</taxon>
        <taxon>Oomycota</taxon>
        <taxon>Peronosporomycetes</taxon>
        <taxon>Peronosporales</taxon>
        <taxon>Peronosporaceae</taxon>
        <taxon>Phytophthora</taxon>
    </lineage>
</organism>
<dbReference type="Pfam" id="PF00063">
    <property type="entry name" value="Myosin_head"/>
    <property type="match status" value="1"/>
</dbReference>
<keyword evidence="8" id="KW-1185">Reference proteome</keyword>
<feature type="region of interest" description="Disordered" evidence="5">
    <location>
        <begin position="1266"/>
        <end position="1319"/>
    </location>
</feature>
<evidence type="ECO:0000259" key="6">
    <source>
        <dbReference type="PROSITE" id="PS51456"/>
    </source>
</evidence>
<dbReference type="GO" id="GO:0000146">
    <property type="term" value="F:microfilament motor activity"/>
    <property type="evidence" value="ECO:0007669"/>
    <property type="project" value="TreeGrafter"/>
</dbReference>
<keyword evidence="4" id="KW-0175">Coiled coil</keyword>
<evidence type="ECO:0000256" key="5">
    <source>
        <dbReference type="SAM" id="MobiDB-lite"/>
    </source>
</evidence>
<evidence type="ECO:0000313" key="7">
    <source>
        <dbReference type="EMBL" id="KAG7388113.1"/>
    </source>
</evidence>
<keyword evidence="3" id="KW-0518">Myosin</keyword>
<dbReference type="GO" id="GO:0016459">
    <property type="term" value="C:myosin complex"/>
    <property type="evidence" value="ECO:0007669"/>
    <property type="project" value="UniProtKB-KW"/>
</dbReference>
<feature type="region of interest" description="Disordered" evidence="5">
    <location>
        <begin position="317"/>
        <end position="342"/>
    </location>
</feature>
<dbReference type="PANTHER" id="PTHR13140:SF706">
    <property type="entry name" value="DILUTE CLASS UNCONVENTIONAL MYOSIN, ISOFORM C"/>
    <property type="match status" value="1"/>
</dbReference>
<feature type="compositionally biased region" description="Basic and acidic residues" evidence="5">
    <location>
        <begin position="317"/>
        <end position="326"/>
    </location>
</feature>
<evidence type="ECO:0000313" key="8">
    <source>
        <dbReference type="Proteomes" id="UP000694044"/>
    </source>
</evidence>
<evidence type="ECO:0000256" key="4">
    <source>
        <dbReference type="SAM" id="Coils"/>
    </source>
</evidence>
<dbReference type="GO" id="GO:0051015">
    <property type="term" value="F:actin filament binding"/>
    <property type="evidence" value="ECO:0007669"/>
    <property type="project" value="TreeGrafter"/>
</dbReference>
<evidence type="ECO:0000256" key="3">
    <source>
        <dbReference type="PROSITE-ProRule" id="PRU00782"/>
    </source>
</evidence>
<keyword evidence="2 3" id="KW-0067">ATP-binding</keyword>
<dbReference type="SMART" id="SM00015">
    <property type="entry name" value="IQ"/>
    <property type="match status" value="9"/>
</dbReference>
<dbReference type="PANTHER" id="PTHR13140">
    <property type="entry name" value="MYOSIN"/>
    <property type="match status" value="1"/>
</dbReference>